<dbReference type="EMBL" id="MG793454">
    <property type="protein sequence ID" value="AUV62011.1"/>
    <property type="molecule type" value="Genomic_DNA"/>
</dbReference>
<evidence type="ECO:0000313" key="3">
    <source>
        <dbReference type="Proteomes" id="UP000240744"/>
    </source>
</evidence>
<dbReference type="Proteomes" id="UP000240744">
    <property type="component" value="Segment"/>
</dbReference>
<sequence>MNDLITSLVQGEVDVVSRQINWQRARFEEYKRQAHDADQELGELLRRKNALLQALGTIPSEPKPEPRTWESYKELPMGVLAISSNGVLHVRRRADGKVEINAVSNNLNPDGWVQTDPGSGPLTEVLEGSK</sequence>
<evidence type="ECO:0000256" key="1">
    <source>
        <dbReference type="SAM" id="MobiDB-lite"/>
    </source>
</evidence>
<gene>
    <name evidence="2" type="ORF">JX_gp52</name>
</gene>
<proteinExistence type="predicted"/>
<accession>A0A2K9VI34</accession>
<evidence type="ECO:0000313" key="2">
    <source>
        <dbReference type="EMBL" id="AUV62011.1"/>
    </source>
</evidence>
<protein>
    <submittedName>
        <fullName evidence="2">Uncharacterized protein</fullName>
    </submittedName>
</protein>
<feature type="region of interest" description="Disordered" evidence="1">
    <location>
        <begin position="109"/>
        <end position="130"/>
    </location>
</feature>
<organism evidence="2 3">
    <name type="scientific">Mycobacterium phage SWU2</name>
    <dbReference type="NCBI Taxonomy" id="2077150"/>
    <lineage>
        <taxon>Viruses</taxon>
        <taxon>Duplodnaviria</taxon>
        <taxon>Heunggongvirae</taxon>
        <taxon>Uroviricota</taxon>
        <taxon>Caudoviricetes</taxon>
        <taxon>Timshelvirus</taxon>
        <taxon>Timshelvirus SWU2</taxon>
    </lineage>
</organism>
<name>A0A2K9VI34_9CAUD</name>
<keyword evidence="3" id="KW-1185">Reference proteome</keyword>
<reference evidence="2" key="1">
    <citation type="submission" date="2018-04" db="EMBL/GenBank/DDBJ databases">
        <title>Biology of a Novel Mycobacteriophage, SWU2, Isolated from Chinese Soil.</title>
        <authorList>
            <person name="Li C."/>
            <person name="Gu Y."/>
        </authorList>
    </citation>
    <scope>NUCLEOTIDE SEQUENCE</scope>
</reference>